<dbReference type="OrthoDB" id="1427655at2"/>
<proteinExistence type="predicted"/>
<reference evidence="2 3" key="1">
    <citation type="submission" date="2015-08" db="EMBL/GenBank/DDBJ databases">
        <title>Whole genome sequence of Flavobacterium akiainvivens IK-1T, from decaying Wikstroemia oahuensis, an endemic Hawaiian shrub.</title>
        <authorList>
            <person name="Wan X."/>
            <person name="Hou S."/>
            <person name="Saito J."/>
            <person name="Donachie S."/>
        </authorList>
    </citation>
    <scope>NUCLEOTIDE SEQUENCE [LARGE SCALE GENOMIC DNA]</scope>
    <source>
        <strain evidence="2 3">IK-1</strain>
    </source>
</reference>
<feature type="compositionally biased region" description="Polar residues" evidence="1">
    <location>
        <begin position="263"/>
        <end position="275"/>
    </location>
</feature>
<name>A0A0M8MHV2_9FLAO</name>
<evidence type="ECO:0000313" key="3">
    <source>
        <dbReference type="Proteomes" id="UP000037755"/>
    </source>
</evidence>
<organism evidence="2 3">
    <name type="scientific">Flavobacterium akiainvivens</name>
    <dbReference type="NCBI Taxonomy" id="1202724"/>
    <lineage>
        <taxon>Bacteria</taxon>
        <taxon>Pseudomonadati</taxon>
        <taxon>Bacteroidota</taxon>
        <taxon>Flavobacteriia</taxon>
        <taxon>Flavobacteriales</taxon>
        <taxon>Flavobacteriaceae</taxon>
        <taxon>Flavobacterium</taxon>
    </lineage>
</organism>
<dbReference type="PATRIC" id="fig|1202724.3.peg.2341"/>
<protein>
    <submittedName>
        <fullName evidence="2">Uncharacterized protein</fullName>
    </submittedName>
</protein>
<gene>
    <name evidence="2" type="ORF">AM493_11275</name>
</gene>
<dbReference type="AlphaFoldDB" id="A0A0M8MHV2"/>
<keyword evidence="3" id="KW-1185">Reference proteome</keyword>
<dbReference type="STRING" id="1202724.AM493_11275"/>
<evidence type="ECO:0000256" key="1">
    <source>
        <dbReference type="SAM" id="MobiDB-lite"/>
    </source>
</evidence>
<comment type="caution">
    <text evidence="2">The sequence shown here is derived from an EMBL/GenBank/DDBJ whole genome shotgun (WGS) entry which is preliminary data.</text>
</comment>
<feature type="region of interest" description="Disordered" evidence="1">
    <location>
        <begin position="245"/>
        <end position="275"/>
    </location>
</feature>
<dbReference type="Proteomes" id="UP000037755">
    <property type="component" value="Unassembled WGS sequence"/>
</dbReference>
<evidence type="ECO:0000313" key="2">
    <source>
        <dbReference type="EMBL" id="KOS06551.1"/>
    </source>
</evidence>
<dbReference type="EMBL" id="LIYD01000005">
    <property type="protein sequence ID" value="KOS06551.1"/>
    <property type="molecule type" value="Genomic_DNA"/>
</dbReference>
<accession>A0A0M8MHV2</accession>
<dbReference type="RefSeq" id="WP_054408148.1">
    <property type="nucleotide sequence ID" value="NZ_FOYA01000001.1"/>
</dbReference>
<sequence>MNIKLLILLTFLLPLVAVAQRDTLRGRVMVAGENASGVYVINKNTGTEVKSGARGLFKLPAKAGDRLVVYSDRTVVREFVTGKDWFANMPYVVEVDPKGYELENVQIDRTITPEGLGLVPEGQKRYTVAQRRVKTATDWNPGLVGGVGMLGVAASLDPLINMITGRTKMLKRELKTEEREIGMANIGYLYSNEEITKELNIPAEKVDAFLYFAVEDESLKQAMDNKNEALARLELLVLAGRYMARQEEKEEETQPQQAKTVLPATNNQQPTTKNE</sequence>